<protein>
    <recommendedName>
        <fullName evidence="4">Outer membrane protein beta-barrel domain-containing protein</fullName>
    </recommendedName>
</protein>
<evidence type="ECO:0000313" key="3">
    <source>
        <dbReference type="Proteomes" id="UP001595665"/>
    </source>
</evidence>
<feature type="region of interest" description="Disordered" evidence="1">
    <location>
        <begin position="172"/>
        <end position="191"/>
    </location>
</feature>
<proteinExistence type="predicted"/>
<sequence length="285" mass="30406">MSSPATRAVRPSLNKIVVNAVKGAILLGAATAGMAQAQQSPALDRISISGGAFYADPEIHLGGDTRYGRVDTPDEKIGHESLPRAKAELLFGDSHGLSFDYFRFSKGYGATLDGDTVYEGRPVSGSIEADAKLRLEMARLAYKLWFGKEKSVFGVGLGAAYLRAKISGSADAQVSASNPPETYTWSGSGSSSDGVWAPTIELAWRYALNDKVRLYAEAGGVKKNGGTVEGHVYNGAAGVEWLAARNVSLMLDYGIQKIDLHRNGERTADLDLKLTGPSAFVKVRF</sequence>
<accession>A0ABV7PLD6</accession>
<dbReference type="EMBL" id="JBHRVV010000001">
    <property type="protein sequence ID" value="MFC3458702.1"/>
    <property type="molecule type" value="Genomic_DNA"/>
</dbReference>
<comment type="caution">
    <text evidence="2">The sequence shown here is derived from an EMBL/GenBank/DDBJ whole genome shotgun (WGS) entry which is preliminary data.</text>
</comment>
<organism evidence="2 3">
    <name type="scientific">Massilia haematophila</name>
    <dbReference type="NCBI Taxonomy" id="457923"/>
    <lineage>
        <taxon>Bacteria</taxon>
        <taxon>Pseudomonadati</taxon>
        <taxon>Pseudomonadota</taxon>
        <taxon>Betaproteobacteria</taxon>
        <taxon>Burkholderiales</taxon>
        <taxon>Oxalobacteraceae</taxon>
        <taxon>Telluria group</taxon>
        <taxon>Massilia</taxon>
    </lineage>
</organism>
<evidence type="ECO:0000313" key="2">
    <source>
        <dbReference type="EMBL" id="MFC3458702.1"/>
    </source>
</evidence>
<keyword evidence="3" id="KW-1185">Reference proteome</keyword>
<gene>
    <name evidence="2" type="ORF">ACFOPH_10675</name>
</gene>
<name>A0ABV7PLD6_9BURK</name>
<dbReference type="InterPro" id="IPR036709">
    <property type="entry name" value="Autotransporte_beta_dom_sf"/>
</dbReference>
<dbReference type="SUPFAM" id="SSF103515">
    <property type="entry name" value="Autotransporter"/>
    <property type="match status" value="1"/>
</dbReference>
<evidence type="ECO:0000256" key="1">
    <source>
        <dbReference type="SAM" id="MobiDB-lite"/>
    </source>
</evidence>
<dbReference type="Proteomes" id="UP001595665">
    <property type="component" value="Unassembled WGS sequence"/>
</dbReference>
<reference evidence="3" key="1">
    <citation type="journal article" date="2019" name="Int. J. Syst. Evol. Microbiol.">
        <title>The Global Catalogue of Microorganisms (GCM) 10K type strain sequencing project: providing services to taxonomists for standard genome sequencing and annotation.</title>
        <authorList>
            <consortium name="The Broad Institute Genomics Platform"/>
            <consortium name="The Broad Institute Genome Sequencing Center for Infectious Disease"/>
            <person name="Wu L."/>
            <person name="Ma J."/>
        </authorList>
    </citation>
    <scope>NUCLEOTIDE SEQUENCE [LARGE SCALE GENOMIC DNA]</scope>
    <source>
        <strain evidence="3">CCM 7480</strain>
    </source>
</reference>
<dbReference type="RefSeq" id="WP_312549503.1">
    <property type="nucleotide sequence ID" value="NZ_JBHRVV010000001.1"/>
</dbReference>
<evidence type="ECO:0008006" key="4">
    <source>
        <dbReference type="Google" id="ProtNLM"/>
    </source>
</evidence>
<feature type="compositionally biased region" description="Polar residues" evidence="1">
    <location>
        <begin position="172"/>
        <end position="185"/>
    </location>
</feature>